<comment type="subcellular location">
    <subcellularLocation>
        <location evidence="1">Secreted</location>
        <location evidence="1">Extracellular space</location>
        <location evidence="1">Extracellular matrix</location>
    </subcellularLocation>
</comment>
<dbReference type="AlphaFoldDB" id="A0A9Q1ECU6"/>
<feature type="region of interest" description="Disordered" evidence="8">
    <location>
        <begin position="721"/>
        <end position="763"/>
    </location>
</feature>
<feature type="compositionally biased region" description="Low complexity" evidence="8">
    <location>
        <begin position="795"/>
        <end position="805"/>
    </location>
</feature>
<dbReference type="InterPro" id="IPR050392">
    <property type="entry name" value="Collagen/C1q_domain"/>
</dbReference>
<keyword evidence="5 7" id="KW-0175">Coiled coil</keyword>
<dbReference type="InterPro" id="IPR011489">
    <property type="entry name" value="EMI_domain"/>
</dbReference>
<keyword evidence="4" id="KW-0732">Signal</keyword>
<evidence type="ECO:0000259" key="10">
    <source>
        <dbReference type="PROSITE" id="PS51041"/>
    </source>
</evidence>
<comment type="caution">
    <text evidence="11">The sequence shown here is derived from an EMBL/GenBank/DDBJ whole genome shotgun (WGS) entry which is preliminary data.</text>
</comment>
<dbReference type="SMART" id="SM00110">
    <property type="entry name" value="C1Q"/>
    <property type="match status" value="1"/>
</dbReference>
<dbReference type="PRINTS" id="PR00007">
    <property type="entry name" value="COMPLEMNTC1Q"/>
</dbReference>
<dbReference type="OrthoDB" id="8785214at2759"/>
<dbReference type="Pfam" id="PF00386">
    <property type="entry name" value="C1q"/>
    <property type="match status" value="1"/>
</dbReference>
<feature type="compositionally biased region" description="Pro residues" evidence="8">
    <location>
        <begin position="751"/>
        <end position="761"/>
    </location>
</feature>
<dbReference type="PROSITE" id="PS50871">
    <property type="entry name" value="C1Q"/>
    <property type="match status" value="1"/>
</dbReference>
<evidence type="ECO:0000259" key="9">
    <source>
        <dbReference type="PROSITE" id="PS50871"/>
    </source>
</evidence>
<dbReference type="PROSITE" id="PS51041">
    <property type="entry name" value="EMI"/>
    <property type="match status" value="1"/>
</dbReference>
<dbReference type="Pfam" id="PF07546">
    <property type="entry name" value="EMI"/>
    <property type="match status" value="1"/>
</dbReference>
<protein>
    <recommendedName>
        <fullName evidence="13">EMILIN-2-like</fullName>
    </recommendedName>
</protein>
<evidence type="ECO:0000256" key="3">
    <source>
        <dbReference type="ARBA" id="ARBA00022530"/>
    </source>
</evidence>
<feature type="compositionally biased region" description="Low complexity" evidence="8">
    <location>
        <begin position="279"/>
        <end position="290"/>
    </location>
</feature>
<evidence type="ECO:0000313" key="11">
    <source>
        <dbReference type="EMBL" id="KAJ8336474.1"/>
    </source>
</evidence>
<gene>
    <name evidence="11" type="ORF">SKAU_G00376940</name>
</gene>
<feature type="region of interest" description="Disordered" evidence="8">
    <location>
        <begin position="783"/>
        <end position="879"/>
    </location>
</feature>
<evidence type="ECO:0000256" key="8">
    <source>
        <dbReference type="SAM" id="MobiDB-lite"/>
    </source>
</evidence>
<proteinExistence type="predicted"/>
<accession>A0A9Q1ECU6</accession>
<evidence type="ECO:0000256" key="2">
    <source>
        <dbReference type="ARBA" id="ARBA00022525"/>
    </source>
</evidence>
<dbReference type="Gene3D" id="2.60.120.40">
    <property type="match status" value="1"/>
</dbReference>
<evidence type="ECO:0000256" key="5">
    <source>
        <dbReference type="ARBA" id="ARBA00023054"/>
    </source>
</evidence>
<feature type="region of interest" description="Disordered" evidence="8">
    <location>
        <begin position="216"/>
        <end position="294"/>
    </location>
</feature>
<name>A0A9Q1ECU6_SYNKA</name>
<feature type="compositionally biased region" description="Low complexity" evidence="8">
    <location>
        <begin position="815"/>
        <end position="825"/>
    </location>
</feature>
<feature type="compositionally biased region" description="Polar residues" evidence="8">
    <location>
        <begin position="256"/>
        <end position="278"/>
    </location>
</feature>
<dbReference type="InterPro" id="IPR001073">
    <property type="entry name" value="C1q_dom"/>
</dbReference>
<feature type="domain" description="EMI" evidence="10">
    <location>
        <begin position="58"/>
        <end position="132"/>
    </location>
</feature>
<sequence length="1079" mass="116445">MHGLAQFMYKMKRLQIESIVGCSILSFLLTGLLIEATPSSYDLFQGSAYSGGGHRHRNKNWCARVVYKNVTCSVLGSAESYLEPELAPCPPHQPDCAERMTYRTQFRPTYRTAYKTVTQLQWSTSPSQYRGENQHRLRPGVREAAPLNWGQGGDRVRRLEGEMERLSQTVLDLQAAITGMNENLRLDVQEDTSKMLLTLLNTLHLPVSDLTAGSTESVHLVSHTHSPEGHAPSADNPAHSSHEHAPSSQDHAPPSQGHTPSSKGHTPSSKGHTPSSIDHASSSHGHAPSSLDPLHSYMESRLKDLRAELLESVEAKTSALQNCCDLGLQTLRKACEQQGVGFQSLAQRLDHKEAGLREEIRELRLQLGSPDATDSTVRTLRGADDIADLRRELERLSTLRIEDVFGPHLEDLEGRINVTERNAETLCFYVDEKLGRRISNETDALRALLEERLGSTEDQFTAMLVEIANGNGSFPADAVEEVRREATSNGRQIEGLEAKLNALGRQCSTGCGARPGAFDDVLREVRLLGSELDAVRGDIGGDGEKLRELESLVQRQLLIGQHNSRNLADQQAGLLALRGEIGALKGSVGSLGESVTKQAEELRNLNATCGRQVGGACGTSDREAPPPSGSQVEELRARLEQLSLQVRAELARRRTDATGGGKTGGDVSTSLQRVADTLNRHATSVWARVQQLHTTQRKQAQDIKTLTVSVHNIQGQLTGIARNVPGSSATSPGQPIVHGVKEPSGTAVETKPPPPALPVAPRPGGSGTPYIWIPLNPPRTPPVSHLPLPSPHHPSNPLSPSRPLHLPLPSPHHPSNPLSPSRPLHLPLPSPHHPSNPLSPSRPLQPNSVPQPAQPQRPVMETGEAGPPGTALGVGVRMSPSQDGRHLVLQGYAGAPGYPPLSPVSYRPNIVPAAFVPRKRAERPRLTPVPAGGSIVSEPCSFSAGLTTVPLPWQMGVIRFDKVLVNDGGHYDPRTGVFTAPQEGRYLVSVVLTPQQGDSVEGALSVSDRSVQRLTSSGYGREPRPCPCGGSASVSLILQLQRGDRLAVVKTAGKLAVSEPKEVLSTFSALFLYSTPSRR</sequence>
<keyword evidence="3" id="KW-0272">Extracellular matrix</keyword>
<dbReference type="InterPro" id="IPR008983">
    <property type="entry name" value="Tumour_necrosis_fac-like_dom"/>
</dbReference>
<evidence type="ECO:0000256" key="1">
    <source>
        <dbReference type="ARBA" id="ARBA00004498"/>
    </source>
</evidence>
<keyword evidence="2" id="KW-0964">Secreted</keyword>
<keyword evidence="6" id="KW-1015">Disulfide bond</keyword>
<keyword evidence="12" id="KW-1185">Reference proteome</keyword>
<dbReference type="SUPFAM" id="SSF49842">
    <property type="entry name" value="TNF-like"/>
    <property type="match status" value="1"/>
</dbReference>
<evidence type="ECO:0008006" key="13">
    <source>
        <dbReference type="Google" id="ProtNLM"/>
    </source>
</evidence>
<evidence type="ECO:0000256" key="7">
    <source>
        <dbReference type="SAM" id="Coils"/>
    </source>
</evidence>
<evidence type="ECO:0000256" key="6">
    <source>
        <dbReference type="ARBA" id="ARBA00023157"/>
    </source>
</evidence>
<feature type="coiled-coil region" evidence="7">
    <location>
        <begin position="156"/>
        <end position="183"/>
    </location>
</feature>
<dbReference type="PANTHER" id="PTHR15427:SF5">
    <property type="entry name" value="EMILIN-2"/>
    <property type="match status" value="1"/>
</dbReference>
<evidence type="ECO:0000256" key="4">
    <source>
        <dbReference type="ARBA" id="ARBA00022729"/>
    </source>
</evidence>
<dbReference type="PANTHER" id="PTHR15427">
    <property type="entry name" value="EMILIN ELASTIN MICROFIBRIL INTERFACE-LOCATED PROTEIN ELASTIN MICROFIBRIL INTERFACER"/>
    <property type="match status" value="1"/>
</dbReference>
<dbReference type="Proteomes" id="UP001152622">
    <property type="component" value="Chromosome 19"/>
</dbReference>
<evidence type="ECO:0000313" key="12">
    <source>
        <dbReference type="Proteomes" id="UP001152622"/>
    </source>
</evidence>
<feature type="compositionally biased region" description="Low complexity" evidence="8">
    <location>
        <begin position="835"/>
        <end position="844"/>
    </location>
</feature>
<feature type="domain" description="C1q" evidence="9">
    <location>
        <begin position="935"/>
        <end position="1078"/>
    </location>
</feature>
<organism evidence="11 12">
    <name type="scientific">Synaphobranchus kaupii</name>
    <name type="common">Kaup's arrowtooth eel</name>
    <dbReference type="NCBI Taxonomy" id="118154"/>
    <lineage>
        <taxon>Eukaryota</taxon>
        <taxon>Metazoa</taxon>
        <taxon>Chordata</taxon>
        <taxon>Craniata</taxon>
        <taxon>Vertebrata</taxon>
        <taxon>Euteleostomi</taxon>
        <taxon>Actinopterygii</taxon>
        <taxon>Neopterygii</taxon>
        <taxon>Teleostei</taxon>
        <taxon>Anguilliformes</taxon>
        <taxon>Synaphobranchidae</taxon>
        <taxon>Synaphobranchus</taxon>
    </lineage>
</organism>
<reference evidence="11" key="1">
    <citation type="journal article" date="2023" name="Science">
        <title>Genome structures resolve the early diversification of teleost fishes.</title>
        <authorList>
            <person name="Parey E."/>
            <person name="Louis A."/>
            <person name="Montfort J."/>
            <person name="Bouchez O."/>
            <person name="Roques C."/>
            <person name="Iampietro C."/>
            <person name="Lluch J."/>
            <person name="Castinel A."/>
            <person name="Donnadieu C."/>
            <person name="Desvignes T."/>
            <person name="Floi Bucao C."/>
            <person name="Jouanno E."/>
            <person name="Wen M."/>
            <person name="Mejri S."/>
            <person name="Dirks R."/>
            <person name="Jansen H."/>
            <person name="Henkel C."/>
            <person name="Chen W.J."/>
            <person name="Zahm M."/>
            <person name="Cabau C."/>
            <person name="Klopp C."/>
            <person name="Thompson A.W."/>
            <person name="Robinson-Rechavi M."/>
            <person name="Braasch I."/>
            <person name="Lecointre G."/>
            <person name="Bobe J."/>
            <person name="Postlethwait J.H."/>
            <person name="Berthelot C."/>
            <person name="Roest Crollius H."/>
            <person name="Guiguen Y."/>
        </authorList>
    </citation>
    <scope>NUCLEOTIDE SEQUENCE</scope>
    <source>
        <strain evidence="11">WJC10195</strain>
    </source>
</reference>
<dbReference type="EMBL" id="JAINUF010000019">
    <property type="protein sequence ID" value="KAJ8336474.1"/>
    <property type="molecule type" value="Genomic_DNA"/>
</dbReference>